<dbReference type="EMBL" id="CSWP01000011">
    <property type="protein sequence ID" value="CPV69096.1"/>
    <property type="molecule type" value="Genomic_DNA"/>
</dbReference>
<dbReference type="SUPFAM" id="SSF101478">
    <property type="entry name" value="ADP-ribosylglycohydrolase"/>
    <property type="match status" value="1"/>
</dbReference>
<dbReference type="PANTHER" id="PTHR16222">
    <property type="entry name" value="ADP-RIBOSYLGLYCOHYDROLASE"/>
    <property type="match status" value="1"/>
</dbReference>
<organism evidence="4 5">
    <name type="scientific">Mycobacteroides abscessus</name>
    <dbReference type="NCBI Taxonomy" id="36809"/>
    <lineage>
        <taxon>Bacteria</taxon>
        <taxon>Bacillati</taxon>
        <taxon>Actinomycetota</taxon>
        <taxon>Actinomycetes</taxon>
        <taxon>Mycobacteriales</taxon>
        <taxon>Mycobacteriaceae</taxon>
        <taxon>Mycobacteroides</taxon>
    </lineage>
</organism>
<proteinExistence type="inferred from homology"/>
<keyword evidence="3" id="KW-0479">Metal-binding</keyword>
<dbReference type="GO" id="GO:0047407">
    <property type="term" value="F:ADP-ribosyl-[dinitrogen reductase] hydrolase activity"/>
    <property type="evidence" value="ECO:0007669"/>
    <property type="project" value="UniProtKB-EC"/>
</dbReference>
<evidence type="ECO:0000256" key="2">
    <source>
        <dbReference type="ARBA" id="ARBA00022801"/>
    </source>
</evidence>
<evidence type="ECO:0000313" key="4">
    <source>
        <dbReference type="EMBL" id="CPV69096.1"/>
    </source>
</evidence>
<evidence type="ECO:0000256" key="3">
    <source>
        <dbReference type="PIRSR" id="PIRSR605502-1"/>
    </source>
</evidence>
<dbReference type="Gene3D" id="1.10.4080.10">
    <property type="entry name" value="ADP-ribosylation/Crystallin J1"/>
    <property type="match status" value="1"/>
</dbReference>
<evidence type="ECO:0000256" key="1">
    <source>
        <dbReference type="ARBA" id="ARBA00010702"/>
    </source>
</evidence>
<feature type="binding site" evidence="3">
    <location>
        <position position="292"/>
    </location>
    <ligand>
        <name>Mg(2+)</name>
        <dbReference type="ChEBI" id="CHEBI:18420"/>
        <label>1</label>
    </ligand>
</feature>
<feature type="binding site" evidence="3">
    <location>
        <position position="294"/>
    </location>
    <ligand>
        <name>Mg(2+)</name>
        <dbReference type="ChEBI" id="CHEBI:18420"/>
        <label>1</label>
    </ligand>
</feature>
<name>A0A0U0ZSU1_9MYCO</name>
<evidence type="ECO:0000313" key="5">
    <source>
        <dbReference type="Proteomes" id="UP000045782"/>
    </source>
</evidence>
<protein>
    <submittedName>
        <fullName evidence="4">Probable ADP-ribosylglycohydrolase</fullName>
        <ecNumber evidence="4">3.2.2.24</ecNumber>
    </submittedName>
</protein>
<feature type="binding site" evidence="3">
    <location>
        <position position="62"/>
    </location>
    <ligand>
        <name>Mg(2+)</name>
        <dbReference type="ChEBI" id="CHEBI:18420"/>
        <label>1</label>
    </ligand>
</feature>
<feature type="binding site" evidence="3">
    <location>
        <position position="63"/>
    </location>
    <ligand>
        <name>Mg(2+)</name>
        <dbReference type="ChEBI" id="CHEBI:18420"/>
        <label>1</label>
    </ligand>
</feature>
<dbReference type="InterPro" id="IPR036705">
    <property type="entry name" value="Ribosyl_crysJ1_sf"/>
</dbReference>
<sequence>MHLNPILGYMPDSRVRATLLGGALGDALGGFVEFDSIEQIRLQFGRHGIAEPPAGQPMLITDDTQMTLFTAEAVIRARRTHGHEPAEIAHRAYLRWLHTQGGHPPADVVDGWLVAVPELHSLRAPGHTCLSALEHTSSAARERGSRTQRLNNSKGCGAVMRAAPVGFAGADPASIFAMSADIGALTHSHPTGYLSAAALSVIIAEVCAGKTIPVAVETASALLRAEPDHEETYRALHRAVELAGTRLTPEQIAARLGGGWVGEEALAIGVYAALAAHDFKDGIRLSVNHSGDSDSTGAITGNILGAMCGTESLPQDWLDELELREVITTIADDLVGSSGPDWDERYPPR</sequence>
<feature type="binding site" evidence="3">
    <location>
        <position position="61"/>
    </location>
    <ligand>
        <name>Mg(2+)</name>
        <dbReference type="ChEBI" id="CHEBI:18420"/>
        <label>1</label>
    </ligand>
</feature>
<dbReference type="RefSeq" id="WP_005099337.1">
    <property type="nucleotide sequence ID" value="NZ_CP014952.1"/>
</dbReference>
<dbReference type="Proteomes" id="UP000045782">
    <property type="component" value="Unassembled WGS sequence"/>
</dbReference>
<keyword evidence="3" id="KW-0460">Magnesium</keyword>
<gene>
    <name evidence="4" type="primary">draG_1</name>
    <name evidence="4" type="ORF">ERS075579_04510</name>
</gene>
<comment type="cofactor">
    <cofactor evidence="3">
        <name>Mg(2+)</name>
        <dbReference type="ChEBI" id="CHEBI:18420"/>
    </cofactor>
    <text evidence="3">Binds 2 magnesium ions per subunit.</text>
</comment>
<dbReference type="InterPro" id="IPR005502">
    <property type="entry name" value="Ribosyl_crysJ1"/>
</dbReference>
<keyword evidence="2 4" id="KW-0378">Hydrolase</keyword>
<keyword evidence="4" id="KW-0326">Glycosidase</keyword>
<dbReference type="EC" id="3.2.2.24" evidence="4"/>
<comment type="similarity">
    <text evidence="1">Belongs to the ADP-ribosylglycohydrolase family.</text>
</comment>
<reference evidence="4 5" key="1">
    <citation type="submission" date="2015-03" db="EMBL/GenBank/DDBJ databases">
        <authorList>
            <person name="Murphy D."/>
        </authorList>
    </citation>
    <scope>NUCLEOTIDE SEQUENCE [LARGE SCALE GENOMIC DNA]</scope>
    <source>
        <strain evidence="4 5">PAP088</strain>
    </source>
</reference>
<feature type="binding site" evidence="3">
    <location>
        <position position="295"/>
    </location>
    <ligand>
        <name>Mg(2+)</name>
        <dbReference type="ChEBI" id="CHEBI:18420"/>
        <label>1</label>
    </ligand>
</feature>
<accession>A0A0U0ZSU1</accession>
<dbReference type="AlphaFoldDB" id="A0A0U0ZSU1"/>
<dbReference type="GO" id="GO:0046872">
    <property type="term" value="F:metal ion binding"/>
    <property type="evidence" value="ECO:0007669"/>
    <property type="project" value="UniProtKB-KW"/>
</dbReference>
<dbReference type="PANTHER" id="PTHR16222:SF24">
    <property type="entry name" value="ADP-RIBOSYLHYDROLASE ARH3"/>
    <property type="match status" value="1"/>
</dbReference>
<dbReference type="Pfam" id="PF03747">
    <property type="entry name" value="ADP_ribosyl_GH"/>
    <property type="match status" value="1"/>
</dbReference>
<dbReference type="InterPro" id="IPR050792">
    <property type="entry name" value="ADP-ribosylglycohydrolase"/>
</dbReference>